<dbReference type="GO" id="GO:0005829">
    <property type="term" value="C:cytosol"/>
    <property type="evidence" value="ECO:0007669"/>
    <property type="project" value="TreeGrafter"/>
</dbReference>
<dbReference type="InterPro" id="IPR050155">
    <property type="entry name" value="HAD-like_hydrolase_sf"/>
</dbReference>
<organism evidence="1">
    <name type="scientific">marine metagenome</name>
    <dbReference type="NCBI Taxonomy" id="408172"/>
    <lineage>
        <taxon>unclassified sequences</taxon>
        <taxon>metagenomes</taxon>
        <taxon>ecological metagenomes</taxon>
    </lineage>
</organism>
<dbReference type="SFLD" id="SFLDG01129">
    <property type="entry name" value="C1.5:_HAD__Beta-PGM__Phosphata"/>
    <property type="match status" value="1"/>
</dbReference>
<dbReference type="AlphaFoldDB" id="A0A381YJM2"/>
<dbReference type="SFLD" id="SFLDS00003">
    <property type="entry name" value="Haloacid_Dehalogenase"/>
    <property type="match status" value="1"/>
</dbReference>
<dbReference type="GO" id="GO:0006281">
    <property type="term" value="P:DNA repair"/>
    <property type="evidence" value="ECO:0007669"/>
    <property type="project" value="TreeGrafter"/>
</dbReference>
<dbReference type="InterPro" id="IPR036412">
    <property type="entry name" value="HAD-like_sf"/>
</dbReference>
<dbReference type="PANTHER" id="PTHR43434">
    <property type="entry name" value="PHOSPHOGLYCOLATE PHOSPHATASE"/>
    <property type="match status" value="1"/>
</dbReference>
<dbReference type="PANTHER" id="PTHR43434:SF1">
    <property type="entry name" value="PHOSPHOGLYCOLATE PHOSPHATASE"/>
    <property type="match status" value="1"/>
</dbReference>
<gene>
    <name evidence="1" type="ORF">METZ01_LOCUS130004</name>
</gene>
<proteinExistence type="predicted"/>
<dbReference type="Pfam" id="PF00702">
    <property type="entry name" value="Hydrolase"/>
    <property type="match status" value="1"/>
</dbReference>
<dbReference type="Gene3D" id="3.40.50.1000">
    <property type="entry name" value="HAD superfamily/HAD-like"/>
    <property type="match status" value="1"/>
</dbReference>
<dbReference type="GO" id="GO:0008967">
    <property type="term" value="F:phosphoglycolate phosphatase activity"/>
    <property type="evidence" value="ECO:0007669"/>
    <property type="project" value="TreeGrafter"/>
</dbReference>
<dbReference type="EMBL" id="UINC01018378">
    <property type="protein sequence ID" value="SVA77150.1"/>
    <property type="molecule type" value="Genomic_DNA"/>
</dbReference>
<dbReference type="SUPFAM" id="SSF56784">
    <property type="entry name" value="HAD-like"/>
    <property type="match status" value="1"/>
</dbReference>
<evidence type="ECO:0008006" key="2">
    <source>
        <dbReference type="Google" id="ProtNLM"/>
    </source>
</evidence>
<protein>
    <recommendedName>
        <fullName evidence="2">Haloacid dehalogenase-like hydrolase</fullName>
    </recommendedName>
</protein>
<accession>A0A381YJM2</accession>
<sequence length="344" mass="38471">MNSFFSVAMCLRADCAESNKPIAKPDCKRFGYLTAAKGGFFFTVGRWGVRLPKRSFMTNSSSLASHDILTKRFSGRVQFAHHFLPCPKIRHVLFDFDGTLSLIREGWPEVMLPMFEEMLPPTSGDEPAGVRAMLLDDIMTLNGRQTIFQMMKFAERVAERGGVPLHPLEYKHEYLRRLEVRIQSRVNRLSGDAANPVEFLLYGSIALLDGLVARGWSLYLGSGTDEPNVKHEAELLGLDGYFGEHIYGAQDDYKSFSKKQVIERILRENQVDGDRLMVIGDGYVEIEDGKNAGGLAVAVASDEANNGAGRFDEWKRKRLLGVGADIVIPDYRDSDVLLDVIEGK</sequence>
<dbReference type="InterPro" id="IPR023214">
    <property type="entry name" value="HAD_sf"/>
</dbReference>
<reference evidence="1" key="1">
    <citation type="submission" date="2018-05" db="EMBL/GenBank/DDBJ databases">
        <authorList>
            <person name="Lanie J.A."/>
            <person name="Ng W.-L."/>
            <person name="Kazmierczak K.M."/>
            <person name="Andrzejewski T.M."/>
            <person name="Davidsen T.M."/>
            <person name="Wayne K.J."/>
            <person name="Tettelin H."/>
            <person name="Glass J.I."/>
            <person name="Rusch D."/>
            <person name="Podicherti R."/>
            <person name="Tsui H.-C.T."/>
            <person name="Winkler M.E."/>
        </authorList>
    </citation>
    <scope>NUCLEOTIDE SEQUENCE</scope>
</reference>
<name>A0A381YJM2_9ZZZZ</name>
<evidence type="ECO:0000313" key="1">
    <source>
        <dbReference type="EMBL" id="SVA77150.1"/>
    </source>
</evidence>